<feature type="active site" description="Proton donor" evidence="4">
    <location>
        <position position="201"/>
    </location>
</feature>
<dbReference type="Proteomes" id="UP000029500">
    <property type="component" value="Chromosome"/>
</dbReference>
<organism evidence="8 9">
    <name type="scientific">Paenibacillus graminis</name>
    <dbReference type="NCBI Taxonomy" id="189425"/>
    <lineage>
        <taxon>Bacteria</taxon>
        <taxon>Bacillati</taxon>
        <taxon>Bacillota</taxon>
        <taxon>Bacilli</taxon>
        <taxon>Bacillales</taxon>
        <taxon>Paenibacillaceae</taxon>
        <taxon>Paenibacillus</taxon>
    </lineage>
</organism>
<evidence type="ECO:0000256" key="5">
    <source>
        <dbReference type="PIRSR" id="PIRSR606710-2"/>
    </source>
</evidence>
<evidence type="ECO:0000256" key="6">
    <source>
        <dbReference type="RuleBase" id="RU361187"/>
    </source>
</evidence>
<dbReference type="PANTHER" id="PTHR42812">
    <property type="entry name" value="BETA-XYLOSIDASE"/>
    <property type="match status" value="1"/>
</dbReference>
<dbReference type="eggNOG" id="COG3507">
    <property type="taxonomic scope" value="Bacteria"/>
</dbReference>
<evidence type="ECO:0000256" key="1">
    <source>
        <dbReference type="ARBA" id="ARBA00009865"/>
    </source>
</evidence>
<evidence type="ECO:0000259" key="7">
    <source>
        <dbReference type="Pfam" id="PF17851"/>
    </source>
</evidence>
<evidence type="ECO:0000256" key="2">
    <source>
        <dbReference type="ARBA" id="ARBA00022801"/>
    </source>
</evidence>
<dbReference type="STRING" id="189425.PGRAT_30390"/>
<dbReference type="SUPFAM" id="SSF49899">
    <property type="entry name" value="Concanavalin A-like lectins/glucanases"/>
    <property type="match status" value="1"/>
</dbReference>
<dbReference type="PANTHER" id="PTHR42812:SF12">
    <property type="entry name" value="BETA-XYLOSIDASE-RELATED"/>
    <property type="match status" value="1"/>
</dbReference>
<dbReference type="InterPro" id="IPR006710">
    <property type="entry name" value="Glyco_hydro_43"/>
</dbReference>
<keyword evidence="3 6" id="KW-0326">Glycosidase</keyword>
<dbReference type="GO" id="GO:0005975">
    <property type="term" value="P:carbohydrate metabolic process"/>
    <property type="evidence" value="ECO:0007669"/>
    <property type="project" value="InterPro"/>
</dbReference>
<dbReference type="InterPro" id="IPR051795">
    <property type="entry name" value="Glycosyl_Hydrlase_43"/>
</dbReference>
<gene>
    <name evidence="8" type="ORF">PGRAT_30390</name>
</gene>
<feature type="site" description="Important for catalytic activity, responsible for pKa modulation of the active site Glu and correct orientation of both the proton donor and substrate" evidence="5">
    <location>
        <position position="143"/>
    </location>
</feature>
<evidence type="ECO:0000313" key="8">
    <source>
        <dbReference type="EMBL" id="AIQ71419.1"/>
    </source>
</evidence>
<dbReference type="Pfam" id="PF04616">
    <property type="entry name" value="Glyco_hydro_43"/>
    <property type="match status" value="1"/>
</dbReference>
<dbReference type="KEGG" id="pgm:PGRAT_30390"/>
<proteinExistence type="inferred from homology"/>
<dbReference type="Gene3D" id="2.60.120.200">
    <property type="match status" value="1"/>
</dbReference>
<dbReference type="Pfam" id="PF17851">
    <property type="entry name" value="GH43_C2"/>
    <property type="match status" value="1"/>
</dbReference>
<dbReference type="Gene3D" id="2.115.10.20">
    <property type="entry name" value="Glycosyl hydrolase domain, family 43"/>
    <property type="match status" value="1"/>
</dbReference>
<keyword evidence="2 6" id="KW-0378">Hydrolase</keyword>
<evidence type="ECO:0000313" key="9">
    <source>
        <dbReference type="Proteomes" id="UP000029500"/>
    </source>
</evidence>
<dbReference type="AlphaFoldDB" id="A0A089NQS9"/>
<dbReference type="InterPro" id="IPR023296">
    <property type="entry name" value="Glyco_hydro_beta-prop_sf"/>
</dbReference>
<evidence type="ECO:0000256" key="3">
    <source>
        <dbReference type="ARBA" id="ARBA00023295"/>
    </source>
</evidence>
<dbReference type="InterPro" id="IPR013320">
    <property type="entry name" value="ConA-like_dom_sf"/>
</dbReference>
<accession>A0A089NQS9</accession>
<dbReference type="HOGENOM" id="CLU_016508_1_0_9"/>
<dbReference type="EMBL" id="CP009287">
    <property type="protein sequence ID" value="AIQ71419.1"/>
    <property type="molecule type" value="Genomic_DNA"/>
</dbReference>
<feature type="domain" description="Beta-xylosidase C-terminal Concanavalin A-like" evidence="7">
    <location>
        <begin position="328"/>
        <end position="524"/>
    </location>
</feature>
<dbReference type="InterPro" id="IPR041542">
    <property type="entry name" value="GH43_C2"/>
</dbReference>
<sequence length="526" mass="58605">MEARMNTPAVTDSGLWIPDQENGTYINPIIYADYSDPDVIRVGEDFFMTASSFTHIPGLPILHSRDLVNWRIVNHALPRLELPGYDKVQHGKGVWAPSLRYHEGQFWIFYATPDEGIFMTKADDPFGAWEPPHLLKAAKGWIDPCPFWDEDGQAYLVHAYAHSRSGLKHILNLCRMSPDGTTLLDDGTIIVDGTVKHPTLEGPKMYKRNGYYYIFAPAGGVPTGWQAVFRSKSIYGPYEDKIVLQQGETPVNGPHQGGWVELASGESWFIHFQDKGAYGRITHLQPMEWREDWPVMGRLAPDREVGEPVELWKKPDAAAGDVCIPQTSDDFCGTALGLQWQWQANPAPGWHRLIPGGGLRLNAAPLPRDCRTLYDTPQLLMQKLAAPAFTATVKITPRFSSCGERAGLVVLGHRAFCIALSLDPAGDLWLARYESGTADDPGRKDLDIKISAIRIQTESLYLRASFEEANGCRFSFSPEGSDFTEFGSPFRLEEGQWVGAKVGLFALSLTPGEPQGYADFERYTIS</sequence>
<comment type="similarity">
    <text evidence="1 6">Belongs to the glycosyl hydrolase 43 family.</text>
</comment>
<reference evidence="8 9" key="1">
    <citation type="submission" date="2014-08" db="EMBL/GenBank/DDBJ databases">
        <title>Comparative genomics of the Paenibacillus odorifer group.</title>
        <authorList>
            <person name="den Bakker H.C."/>
            <person name="Tsai Y.-C."/>
            <person name="Martin N."/>
            <person name="Korlach J."/>
            <person name="Wiedmann M."/>
        </authorList>
    </citation>
    <scope>NUCLEOTIDE SEQUENCE [LARGE SCALE GENOMIC DNA]</scope>
    <source>
        <strain evidence="8 9">DSM 15220</strain>
    </source>
</reference>
<keyword evidence="9" id="KW-1185">Reference proteome</keyword>
<dbReference type="CDD" id="cd09001">
    <property type="entry name" value="GH43_FsAxh1-like"/>
    <property type="match status" value="1"/>
</dbReference>
<name>A0A089NQS9_9BACL</name>
<feature type="active site" description="Proton acceptor" evidence="4">
    <location>
        <position position="36"/>
    </location>
</feature>
<dbReference type="GO" id="GO:0004553">
    <property type="term" value="F:hydrolase activity, hydrolyzing O-glycosyl compounds"/>
    <property type="evidence" value="ECO:0007669"/>
    <property type="project" value="InterPro"/>
</dbReference>
<evidence type="ECO:0000256" key="4">
    <source>
        <dbReference type="PIRSR" id="PIRSR606710-1"/>
    </source>
</evidence>
<protein>
    <submittedName>
        <fullName evidence="8">Glycoside hydrolase</fullName>
    </submittedName>
</protein>
<dbReference type="SUPFAM" id="SSF75005">
    <property type="entry name" value="Arabinanase/levansucrase/invertase"/>
    <property type="match status" value="1"/>
</dbReference>